<dbReference type="GO" id="GO:0005886">
    <property type="term" value="C:plasma membrane"/>
    <property type="evidence" value="ECO:0007669"/>
    <property type="project" value="UniProtKB-SubCell"/>
</dbReference>
<sequence length="234" mass="25411">MCPEHLDWPIVRYASIGSGNYATMVAMMAVVVILSSIGASKGVVFGPVITDGAFFLFPLAYILGDMITEIYGPRAAKRAIITGFVASIASVLIYAVVIALPGFTDDYGTAHQQALELALGPVWQIVLASMVGYAGGQTTNSLIMWTGKRRHSEKRLYQRLASSTGAGEAVDTILFCTIAAPVIGITTVNQWLSYTFFGYLWKILVQFALMPITGHVIGWVKKKEPSYWQHEPAA</sequence>
<keyword evidence="1" id="KW-0472">Membrane</keyword>
<proteinExistence type="inferred from homology"/>
<evidence type="ECO:0000313" key="2">
    <source>
        <dbReference type="EMBL" id="BEH01519.1"/>
    </source>
</evidence>
<dbReference type="NCBIfam" id="TIGR00697">
    <property type="entry name" value="queuosine precursor transporter"/>
    <property type="match status" value="1"/>
</dbReference>
<comment type="similarity">
    <text evidence="1">Belongs to the vitamin uptake transporter (VUT/ECF) (TC 2.A.88) family. Q precursor transporter subfamily.</text>
</comment>
<name>A0AAN0KCX9_9ACTN</name>
<dbReference type="Pfam" id="PF02592">
    <property type="entry name" value="Vut_1"/>
    <property type="match status" value="1"/>
</dbReference>
<feature type="transmembrane region" description="Helical" evidence="1">
    <location>
        <begin position="45"/>
        <end position="67"/>
    </location>
</feature>
<comment type="subcellular location">
    <subcellularLocation>
        <location evidence="1">Cell membrane</location>
        <topology evidence="1">Multi-pass membrane protein</topology>
    </subcellularLocation>
</comment>
<organism evidence="2 3">
    <name type="scientific">Brooklawnia propionicigenes</name>
    <dbReference type="NCBI Taxonomy" id="3041175"/>
    <lineage>
        <taxon>Bacteria</taxon>
        <taxon>Bacillati</taxon>
        <taxon>Actinomycetota</taxon>
        <taxon>Actinomycetes</taxon>
        <taxon>Propionibacteriales</taxon>
        <taxon>Propionibacteriaceae</taxon>
        <taxon>Brooklawnia</taxon>
    </lineage>
</organism>
<keyword evidence="1" id="KW-0812">Transmembrane</keyword>
<accession>A0AAN0KCX9</accession>
<reference evidence="2" key="1">
    <citation type="journal article" date="2024" name="Int. J. Syst. Evol. Microbiol.">
        <title>Brooklawnia propionicigenes sp. nov., a facultatively anaerobic, propionate-producing bacterium isolated from a methanogenic reactor treating waste from cattle farms.</title>
        <authorList>
            <person name="Akita Y."/>
            <person name="Ueki A."/>
            <person name="Tonouchi A."/>
            <person name="Sugawara Y."/>
            <person name="Honma S."/>
            <person name="Kaku N."/>
            <person name="Ueki K."/>
        </authorList>
    </citation>
    <scope>NUCLEOTIDE SEQUENCE</scope>
    <source>
        <strain evidence="2">SH051</strain>
    </source>
</reference>
<dbReference type="PANTHER" id="PTHR34300">
    <property type="entry name" value="QUEUOSINE PRECURSOR TRANSPORTER-RELATED"/>
    <property type="match status" value="1"/>
</dbReference>
<dbReference type="Proteomes" id="UP001431656">
    <property type="component" value="Chromosome"/>
</dbReference>
<dbReference type="HAMAP" id="MF_02088">
    <property type="entry name" value="Q_prec_transport"/>
    <property type="match status" value="1"/>
</dbReference>
<feature type="transmembrane region" description="Helical" evidence="1">
    <location>
        <begin position="79"/>
        <end position="103"/>
    </location>
</feature>
<dbReference type="AlphaFoldDB" id="A0AAN0KCX9"/>
<feature type="transmembrane region" description="Helical" evidence="1">
    <location>
        <begin position="166"/>
        <end position="187"/>
    </location>
</feature>
<dbReference type="PANTHER" id="PTHR34300:SF2">
    <property type="entry name" value="QUEUOSINE PRECURSOR TRANSPORTER-RELATED"/>
    <property type="match status" value="1"/>
</dbReference>
<comment type="function">
    <text evidence="1">Involved in the import of queuosine (Q) precursors, required for Q precursor salvage.</text>
</comment>
<keyword evidence="1" id="KW-0813">Transport</keyword>
<dbReference type="InterPro" id="IPR003744">
    <property type="entry name" value="YhhQ"/>
</dbReference>
<feature type="transmembrane region" description="Helical" evidence="1">
    <location>
        <begin position="199"/>
        <end position="220"/>
    </location>
</feature>
<dbReference type="KEGG" id="broo:brsh051_08000"/>
<evidence type="ECO:0000256" key="1">
    <source>
        <dbReference type="HAMAP-Rule" id="MF_02088"/>
    </source>
</evidence>
<feature type="transmembrane region" description="Helical" evidence="1">
    <location>
        <begin position="21"/>
        <end position="39"/>
    </location>
</feature>
<protein>
    <recommendedName>
        <fullName evidence="1">Probable queuosine precursor transporter</fullName>
        <shortName evidence="1">Q precursor transporter</shortName>
    </recommendedName>
</protein>
<evidence type="ECO:0000313" key="3">
    <source>
        <dbReference type="Proteomes" id="UP001431656"/>
    </source>
</evidence>
<dbReference type="EMBL" id="AP028056">
    <property type="protein sequence ID" value="BEH01519.1"/>
    <property type="molecule type" value="Genomic_DNA"/>
</dbReference>
<keyword evidence="3" id="KW-1185">Reference proteome</keyword>
<feature type="transmembrane region" description="Helical" evidence="1">
    <location>
        <begin position="123"/>
        <end position="145"/>
    </location>
</feature>
<keyword evidence="1" id="KW-1133">Transmembrane helix</keyword>
<gene>
    <name evidence="2" type="ORF">brsh051_08000</name>
</gene>
<dbReference type="GO" id="GO:0022857">
    <property type="term" value="F:transmembrane transporter activity"/>
    <property type="evidence" value="ECO:0007669"/>
    <property type="project" value="UniProtKB-UniRule"/>
</dbReference>
<keyword evidence="1" id="KW-1003">Cell membrane</keyword>